<dbReference type="GO" id="GO:0000287">
    <property type="term" value="F:magnesium ion binding"/>
    <property type="evidence" value="ECO:0007669"/>
    <property type="project" value="UniProtKB-UniRule"/>
</dbReference>
<evidence type="ECO:0000313" key="7">
    <source>
        <dbReference type="EMBL" id="RAI42686.1"/>
    </source>
</evidence>
<dbReference type="InterPro" id="IPR029060">
    <property type="entry name" value="PIN-like_dom_sf"/>
</dbReference>
<dbReference type="GO" id="GO:0004540">
    <property type="term" value="F:RNA nuclease activity"/>
    <property type="evidence" value="ECO:0007669"/>
    <property type="project" value="InterPro"/>
</dbReference>
<proteinExistence type="inferred from homology"/>
<evidence type="ECO:0000256" key="1">
    <source>
        <dbReference type="ARBA" id="ARBA00022649"/>
    </source>
</evidence>
<dbReference type="AlphaFoldDB" id="A0A327KX73"/>
<reference evidence="7 8" key="1">
    <citation type="submission" date="2017-07" db="EMBL/GenBank/DDBJ databases">
        <title>Draft Genome Sequences of Select Purple Nonsulfur Bacteria.</title>
        <authorList>
            <person name="Lasarre B."/>
            <person name="Mckinlay J.B."/>
        </authorList>
    </citation>
    <scope>NUCLEOTIDE SEQUENCE [LARGE SCALE GENOMIC DNA]</scope>
    <source>
        <strain evidence="7 8">DSM 5909</strain>
    </source>
</reference>
<dbReference type="Pfam" id="PF01850">
    <property type="entry name" value="PIN"/>
    <property type="match status" value="1"/>
</dbReference>
<gene>
    <name evidence="5" type="primary">vapC</name>
    <name evidence="7" type="ORF">CH341_18250</name>
</gene>
<evidence type="ECO:0000256" key="2">
    <source>
        <dbReference type="ARBA" id="ARBA00022722"/>
    </source>
</evidence>
<comment type="function">
    <text evidence="5">Toxic component of a toxin-antitoxin (TA) system. An RNase.</text>
</comment>
<keyword evidence="5" id="KW-0460">Magnesium</keyword>
<keyword evidence="4 5" id="KW-0378">Hydrolase</keyword>
<keyword evidence="2 5" id="KW-0540">Nuclease</keyword>
<keyword evidence="1 5" id="KW-1277">Toxin-antitoxin system</keyword>
<keyword evidence="5" id="KW-0800">Toxin</keyword>
<sequence>MTVFVDASALIAIITGEDDADRLSDILDADQSRLCSAISVWETVAGLCRAYRLSVEGARDLVGLFLSAAAVRFVPIGEREHELALDAYSRFGKGRHPAALNTGDCFAYSCAKANAATLLYKGDDFSRTDLA</sequence>
<dbReference type="HAMAP" id="MF_00265">
    <property type="entry name" value="VapC_Nob1"/>
    <property type="match status" value="1"/>
</dbReference>
<dbReference type="Proteomes" id="UP000249130">
    <property type="component" value="Unassembled WGS sequence"/>
</dbReference>
<feature type="domain" description="PIN" evidence="6">
    <location>
        <begin position="3"/>
        <end position="129"/>
    </location>
</feature>
<dbReference type="InterPro" id="IPR022907">
    <property type="entry name" value="VapC_family"/>
</dbReference>
<dbReference type="InterPro" id="IPR002716">
    <property type="entry name" value="PIN_dom"/>
</dbReference>
<dbReference type="Gene3D" id="3.40.50.1010">
    <property type="entry name" value="5'-nuclease"/>
    <property type="match status" value="1"/>
</dbReference>
<comment type="similarity">
    <text evidence="5">Belongs to the PINc/VapC protein family.</text>
</comment>
<dbReference type="RefSeq" id="WP_111420439.1">
    <property type="nucleotide sequence ID" value="NZ_NPEX01000134.1"/>
</dbReference>
<comment type="cofactor">
    <cofactor evidence="5">
        <name>Mg(2+)</name>
        <dbReference type="ChEBI" id="CHEBI:18420"/>
    </cofactor>
</comment>
<dbReference type="EMBL" id="NPEX01000134">
    <property type="protein sequence ID" value="RAI42686.1"/>
    <property type="molecule type" value="Genomic_DNA"/>
</dbReference>
<dbReference type="GO" id="GO:0090729">
    <property type="term" value="F:toxin activity"/>
    <property type="evidence" value="ECO:0007669"/>
    <property type="project" value="UniProtKB-KW"/>
</dbReference>
<organism evidence="7 8">
    <name type="scientific">Rhodoplanes roseus</name>
    <dbReference type="NCBI Taxonomy" id="29409"/>
    <lineage>
        <taxon>Bacteria</taxon>
        <taxon>Pseudomonadati</taxon>
        <taxon>Pseudomonadota</taxon>
        <taxon>Alphaproteobacteria</taxon>
        <taxon>Hyphomicrobiales</taxon>
        <taxon>Nitrobacteraceae</taxon>
        <taxon>Rhodoplanes</taxon>
    </lineage>
</organism>
<dbReference type="EC" id="3.1.-.-" evidence="5"/>
<evidence type="ECO:0000256" key="4">
    <source>
        <dbReference type="ARBA" id="ARBA00022801"/>
    </source>
</evidence>
<evidence type="ECO:0000256" key="5">
    <source>
        <dbReference type="HAMAP-Rule" id="MF_00265"/>
    </source>
</evidence>
<feature type="binding site" evidence="5">
    <location>
        <position position="6"/>
    </location>
    <ligand>
        <name>Mg(2+)</name>
        <dbReference type="ChEBI" id="CHEBI:18420"/>
    </ligand>
</feature>
<accession>A0A327KX73</accession>
<evidence type="ECO:0000313" key="8">
    <source>
        <dbReference type="Proteomes" id="UP000249130"/>
    </source>
</evidence>
<feature type="binding site" evidence="5">
    <location>
        <position position="104"/>
    </location>
    <ligand>
        <name>Mg(2+)</name>
        <dbReference type="ChEBI" id="CHEBI:18420"/>
    </ligand>
</feature>
<evidence type="ECO:0000259" key="6">
    <source>
        <dbReference type="Pfam" id="PF01850"/>
    </source>
</evidence>
<evidence type="ECO:0000256" key="3">
    <source>
        <dbReference type="ARBA" id="ARBA00022723"/>
    </source>
</evidence>
<dbReference type="CDD" id="cd09871">
    <property type="entry name" value="PIN_MtVapC28-VapC30-like"/>
    <property type="match status" value="1"/>
</dbReference>
<keyword evidence="8" id="KW-1185">Reference proteome</keyword>
<keyword evidence="3 5" id="KW-0479">Metal-binding</keyword>
<protein>
    <recommendedName>
        <fullName evidence="5">Ribonuclease VapC</fullName>
        <shortName evidence="5">RNase VapC</shortName>
        <ecNumber evidence="5">3.1.-.-</ecNumber>
    </recommendedName>
    <alternativeName>
        <fullName evidence="5">Toxin VapC</fullName>
    </alternativeName>
</protein>
<dbReference type="OrthoDB" id="32625at2"/>
<name>A0A327KX73_9BRAD</name>
<dbReference type="GO" id="GO:0016787">
    <property type="term" value="F:hydrolase activity"/>
    <property type="evidence" value="ECO:0007669"/>
    <property type="project" value="UniProtKB-KW"/>
</dbReference>
<comment type="caution">
    <text evidence="7">The sequence shown here is derived from an EMBL/GenBank/DDBJ whole genome shotgun (WGS) entry which is preliminary data.</text>
</comment>
<dbReference type="SUPFAM" id="SSF88723">
    <property type="entry name" value="PIN domain-like"/>
    <property type="match status" value="1"/>
</dbReference>